<dbReference type="OrthoDB" id="4327074at2759"/>
<gene>
    <name evidence="3" type="ORF">ILUMI_23077</name>
</gene>
<comment type="caution">
    <text evidence="3">The sequence shown here is derived from an EMBL/GenBank/DDBJ whole genome shotgun (WGS) entry which is preliminary data.</text>
</comment>
<keyword evidence="4" id="KW-1185">Reference proteome</keyword>
<dbReference type="PANTHER" id="PTHR19303">
    <property type="entry name" value="TRANSPOSON"/>
    <property type="match status" value="1"/>
</dbReference>
<feature type="compositionally biased region" description="Polar residues" evidence="1">
    <location>
        <begin position="161"/>
        <end position="198"/>
    </location>
</feature>
<dbReference type="InterPro" id="IPR050863">
    <property type="entry name" value="CenT-Element_Derived"/>
</dbReference>
<feature type="compositionally biased region" description="Low complexity" evidence="1">
    <location>
        <begin position="148"/>
        <end position="160"/>
    </location>
</feature>
<accession>A0A8K0CFY3</accession>
<dbReference type="Pfam" id="PF03184">
    <property type="entry name" value="DDE_1"/>
    <property type="match status" value="1"/>
</dbReference>
<protein>
    <recommendedName>
        <fullName evidence="2">DDE-1 domain-containing protein</fullName>
    </recommendedName>
</protein>
<evidence type="ECO:0000259" key="2">
    <source>
        <dbReference type="Pfam" id="PF03184"/>
    </source>
</evidence>
<name>A0A8K0CFY3_IGNLU</name>
<organism evidence="3 4">
    <name type="scientific">Ignelater luminosus</name>
    <name type="common">Cucubano</name>
    <name type="synonym">Pyrophorus luminosus</name>
    <dbReference type="NCBI Taxonomy" id="2038154"/>
    <lineage>
        <taxon>Eukaryota</taxon>
        <taxon>Metazoa</taxon>
        <taxon>Ecdysozoa</taxon>
        <taxon>Arthropoda</taxon>
        <taxon>Hexapoda</taxon>
        <taxon>Insecta</taxon>
        <taxon>Pterygota</taxon>
        <taxon>Neoptera</taxon>
        <taxon>Endopterygota</taxon>
        <taxon>Coleoptera</taxon>
        <taxon>Polyphaga</taxon>
        <taxon>Elateriformia</taxon>
        <taxon>Elateroidea</taxon>
        <taxon>Elateridae</taxon>
        <taxon>Agrypninae</taxon>
        <taxon>Pyrophorini</taxon>
        <taxon>Ignelater</taxon>
    </lineage>
</organism>
<evidence type="ECO:0000256" key="1">
    <source>
        <dbReference type="SAM" id="MobiDB-lite"/>
    </source>
</evidence>
<feature type="domain" description="DDE-1" evidence="2">
    <location>
        <begin position="1"/>
        <end position="86"/>
    </location>
</feature>
<dbReference type="PANTHER" id="PTHR19303:SF74">
    <property type="entry name" value="POGO TRANSPOSABLE ELEMENT WITH KRAB DOMAIN"/>
    <property type="match status" value="1"/>
</dbReference>
<dbReference type="GO" id="GO:0003677">
    <property type="term" value="F:DNA binding"/>
    <property type="evidence" value="ECO:0007669"/>
    <property type="project" value="TreeGrafter"/>
</dbReference>
<dbReference type="EMBL" id="VTPC01090560">
    <property type="protein sequence ID" value="KAF2883105.1"/>
    <property type="molecule type" value="Genomic_DNA"/>
</dbReference>
<dbReference type="InterPro" id="IPR004875">
    <property type="entry name" value="DDE_SF_endonuclease_dom"/>
</dbReference>
<dbReference type="Proteomes" id="UP000801492">
    <property type="component" value="Unassembled WGS sequence"/>
</dbReference>
<feature type="compositionally biased region" description="Basic and acidic residues" evidence="1">
    <location>
        <begin position="224"/>
        <end position="233"/>
    </location>
</feature>
<sequence length="233" mass="25995">MTTSNFLKYMHHFAKHTKPTPSSPVLLLLDNHKSHISVSVLDFCKESGIVLLNFPPHCSHKLQPLDLTVYGPLKNYYNTAVTDCLVGNPDKTVIIYEIPKLAALAVPHAFKQQNIERGFEKSGIWPMNSNIFSDEDFLCSTVTDRFDTATTTPGTDNVPTEQRTPSQASAEQLLTEENQSQVDPTSSNNMAASGSFQLESPIRNLTEEAETITPHSLKPYPKAGRYETEERKN</sequence>
<proteinExistence type="predicted"/>
<dbReference type="InterPro" id="IPR036397">
    <property type="entry name" value="RNaseH_sf"/>
</dbReference>
<reference evidence="3" key="1">
    <citation type="submission" date="2019-08" db="EMBL/GenBank/DDBJ databases">
        <title>The genome of the North American firefly Photinus pyralis.</title>
        <authorList>
            <consortium name="Photinus pyralis genome working group"/>
            <person name="Fallon T.R."/>
            <person name="Sander Lower S.E."/>
            <person name="Weng J.-K."/>
        </authorList>
    </citation>
    <scope>NUCLEOTIDE SEQUENCE</scope>
    <source>
        <strain evidence="3">TRF0915ILg1</strain>
        <tissue evidence="3">Whole body</tissue>
    </source>
</reference>
<evidence type="ECO:0000313" key="3">
    <source>
        <dbReference type="EMBL" id="KAF2883105.1"/>
    </source>
</evidence>
<feature type="region of interest" description="Disordered" evidence="1">
    <location>
        <begin position="148"/>
        <end position="233"/>
    </location>
</feature>
<dbReference type="GO" id="GO:0005634">
    <property type="term" value="C:nucleus"/>
    <property type="evidence" value="ECO:0007669"/>
    <property type="project" value="TreeGrafter"/>
</dbReference>
<dbReference type="AlphaFoldDB" id="A0A8K0CFY3"/>
<dbReference type="Gene3D" id="3.30.420.10">
    <property type="entry name" value="Ribonuclease H-like superfamily/Ribonuclease H"/>
    <property type="match status" value="1"/>
</dbReference>
<evidence type="ECO:0000313" key="4">
    <source>
        <dbReference type="Proteomes" id="UP000801492"/>
    </source>
</evidence>